<reference evidence="1 2" key="1">
    <citation type="submission" date="2019-01" db="EMBL/GenBank/DDBJ databases">
        <title>Draft genome sequences of Candidatus Mycoplasma haemohominis SWG34-3 identified from a patient with pyrexia, anemia and liver dysfunction.</title>
        <authorList>
            <person name="Sekizuka T."/>
            <person name="Hattori N."/>
            <person name="Katano H."/>
            <person name="Takuma T."/>
            <person name="Ito T."/>
            <person name="Arai N."/>
            <person name="Yanai R."/>
            <person name="Ishii S."/>
            <person name="Miura Y."/>
            <person name="Tokunaga T."/>
            <person name="Watanabe H."/>
            <person name="Nomura N."/>
            <person name="Eguchi J."/>
            <person name="Arai T."/>
            <person name="Hasegawa H."/>
            <person name="Nakamaki T."/>
            <person name="Wakita T."/>
            <person name="Niki Y."/>
            <person name="Kuroda M."/>
        </authorList>
    </citation>
    <scope>NUCLEOTIDE SEQUENCE [LARGE SCALE GENOMIC DNA]</scope>
    <source>
        <strain evidence="1">SWG34-3</strain>
    </source>
</reference>
<gene>
    <name evidence="1" type="ORF">MHSWG343_00590</name>
</gene>
<protein>
    <submittedName>
        <fullName evidence="1">Uncharacterized protein</fullName>
    </submittedName>
</protein>
<organism evidence="1 2">
    <name type="scientific">Candidatus Mycoplasma haematohominis</name>
    <dbReference type="NCBI Taxonomy" id="1494318"/>
    <lineage>
        <taxon>Bacteria</taxon>
        <taxon>Bacillati</taxon>
        <taxon>Mycoplasmatota</taxon>
        <taxon>Mollicutes</taxon>
        <taxon>Mycoplasmataceae</taxon>
        <taxon>Mycoplasma</taxon>
    </lineage>
</organism>
<accession>A0A478FP56</accession>
<evidence type="ECO:0000313" key="1">
    <source>
        <dbReference type="EMBL" id="GCE63081.1"/>
    </source>
</evidence>
<name>A0A478FP56_9MOLU</name>
<evidence type="ECO:0000313" key="2">
    <source>
        <dbReference type="Proteomes" id="UP000324831"/>
    </source>
</evidence>
<dbReference type="EMBL" id="BIMN01000001">
    <property type="protein sequence ID" value="GCE63081.1"/>
    <property type="molecule type" value="Genomic_DNA"/>
</dbReference>
<sequence>MASPAAIGGGVLGAGAIGVGSAYLAGAFGGSISPEPARVFVV</sequence>
<proteinExistence type="predicted"/>
<dbReference type="Proteomes" id="UP000324831">
    <property type="component" value="Unassembled WGS sequence"/>
</dbReference>
<comment type="caution">
    <text evidence="1">The sequence shown here is derived from an EMBL/GenBank/DDBJ whole genome shotgun (WGS) entry which is preliminary data.</text>
</comment>
<dbReference type="AlphaFoldDB" id="A0A478FP56"/>